<protein>
    <submittedName>
        <fullName evidence="1">Uncharacterized protein</fullName>
    </submittedName>
</protein>
<evidence type="ECO:0000313" key="1">
    <source>
        <dbReference type="EMBL" id="SVE47522.1"/>
    </source>
</evidence>
<proteinExistence type="predicted"/>
<sequence>MEASEGETMNLNRKEIEFVAENIVRFDEVTEIRINDVEVRILGRASGGTFTAALYRTNDMCEIYKYHLAEREEARKRIEEIARPAKDIPWALMCKV</sequence>
<dbReference type="AlphaFoldDB" id="A0A383DSM1"/>
<reference evidence="1" key="1">
    <citation type="submission" date="2018-05" db="EMBL/GenBank/DDBJ databases">
        <authorList>
            <person name="Lanie J.A."/>
            <person name="Ng W.-L."/>
            <person name="Kazmierczak K.M."/>
            <person name="Andrzejewski T.M."/>
            <person name="Davidsen T.M."/>
            <person name="Wayne K.J."/>
            <person name="Tettelin H."/>
            <person name="Glass J.I."/>
            <person name="Rusch D."/>
            <person name="Podicherti R."/>
            <person name="Tsui H.-C.T."/>
            <person name="Winkler M.E."/>
        </authorList>
    </citation>
    <scope>NUCLEOTIDE SEQUENCE</scope>
</reference>
<organism evidence="1">
    <name type="scientific">marine metagenome</name>
    <dbReference type="NCBI Taxonomy" id="408172"/>
    <lineage>
        <taxon>unclassified sequences</taxon>
        <taxon>metagenomes</taxon>
        <taxon>ecological metagenomes</taxon>
    </lineage>
</organism>
<accession>A0A383DSM1</accession>
<dbReference type="EMBL" id="UINC01219858">
    <property type="protein sequence ID" value="SVE47522.1"/>
    <property type="molecule type" value="Genomic_DNA"/>
</dbReference>
<name>A0A383DSM1_9ZZZZ</name>
<gene>
    <name evidence="1" type="ORF">METZ01_LOCUS500376</name>
</gene>